<organism evidence="2 3">
    <name type="scientific">Plasmodium malariae</name>
    <dbReference type="NCBI Taxonomy" id="5858"/>
    <lineage>
        <taxon>Eukaryota</taxon>
        <taxon>Sar</taxon>
        <taxon>Alveolata</taxon>
        <taxon>Apicomplexa</taxon>
        <taxon>Aconoidasida</taxon>
        <taxon>Haemosporida</taxon>
        <taxon>Plasmodiidae</taxon>
        <taxon>Plasmodium</taxon>
        <taxon>Plasmodium (Plasmodium)</taxon>
    </lineage>
</organism>
<evidence type="ECO:0000313" key="3">
    <source>
        <dbReference type="Proteomes" id="UP000078597"/>
    </source>
</evidence>
<accession>A0A1A8WMF6</accession>
<name>A0A1A8WMF6_PLAMA</name>
<evidence type="ECO:0000256" key="1">
    <source>
        <dbReference type="SAM" id="Phobius"/>
    </source>
</evidence>
<keyword evidence="1" id="KW-0812">Transmembrane</keyword>
<keyword evidence="1" id="KW-0472">Membrane</keyword>
<reference evidence="3" key="1">
    <citation type="submission" date="2016-05" db="EMBL/GenBank/DDBJ databases">
        <authorList>
            <person name="Naeem Raeece"/>
        </authorList>
    </citation>
    <scope>NUCLEOTIDE SEQUENCE [LARGE SCALE GENOMIC DNA]</scope>
</reference>
<dbReference type="VEuPathDB" id="PlasmoDB:PmUG01_00063800"/>
<evidence type="ECO:0000313" key="2">
    <source>
        <dbReference type="EMBL" id="SBS93030.1"/>
    </source>
</evidence>
<gene>
    <name evidence="2" type="ORF">PMALA_038140</name>
</gene>
<dbReference type="AlphaFoldDB" id="A0A1A8WMF6"/>
<dbReference type="EMBL" id="FLQW01002344">
    <property type="protein sequence ID" value="SBS93030.1"/>
    <property type="molecule type" value="Genomic_DNA"/>
</dbReference>
<feature type="transmembrane region" description="Helical" evidence="1">
    <location>
        <begin position="171"/>
        <end position="191"/>
    </location>
</feature>
<sequence>MSLNNSSDIRVSISLHGQTYKALDDSDINLNSNVQKKHQNSLDSLNSSGIFDGSNDSLNYNSNVDGSNFSLNSVDYPDEVKGELKGKFIQINSYKPESNYTSSGILNYLKKLDEQYEKEVGNLVSVEDRKINKYTDKPVESMKKVAFKVFAPLLLIPIICTSMMIKGIQNHLVFVILVSFATFALIYFYFFSKLSKYVSKSFNMTEDIVIEKRNINPNIASKRVPSKNINRT</sequence>
<keyword evidence="1" id="KW-1133">Transmembrane helix</keyword>
<proteinExistence type="predicted"/>
<protein>
    <submittedName>
        <fullName evidence="2">Uncharacterized protein</fullName>
    </submittedName>
</protein>
<feature type="transmembrane region" description="Helical" evidence="1">
    <location>
        <begin position="145"/>
        <end position="165"/>
    </location>
</feature>
<dbReference type="Proteomes" id="UP000078597">
    <property type="component" value="Unassembled WGS sequence"/>
</dbReference>